<evidence type="ECO:0000313" key="3">
    <source>
        <dbReference type="Proteomes" id="UP001606301"/>
    </source>
</evidence>
<name>A0ABW7FDT6_9BURK</name>
<gene>
    <name evidence="2" type="ORF">ACG0Z3_04210</name>
</gene>
<comment type="caution">
    <text evidence="2">The sequence shown here is derived from an EMBL/GenBank/DDBJ whole genome shotgun (WGS) entry which is preliminary data.</text>
</comment>
<feature type="chain" id="PRO_5045183909" evidence="1">
    <location>
        <begin position="22"/>
        <end position="127"/>
    </location>
</feature>
<proteinExistence type="predicted"/>
<sequence length="127" mass="13441">MNTAHLLPPLLAATLLAPAHAVDTARSAADAMKAIETAIGEAPCEGDADCRVLSVGAKACGGPEAYLPWSVRYTQGATLERLADEHRALRSRQDRRDGRVSNCAVVPAPAVQCVARRCQTRPGPITR</sequence>
<reference evidence="2 3" key="1">
    <citation type="submission" date="2024-08" db="EMBL/GenBank/DDBJ databases">
        <authorList>
            <person name="Lu H."/>
        </authorList>
    </citation>
    <scope>NUCLEOTIDE SEQUENCE [LARGE SCALE GENOMIC DNA]</scope>
    <source>
        <strain evidence="2 3">LKC17W</strain>
    </source>
</reference>
<organism evidence="2 3">
    <name type="scientific">Pelomonas margarita</name>
    <dbReference type="NCBI Taxonomy" id="3299031"/>
    <lineage>
        <taxon>Bacteria</taxon>
        <taxon>Pseudomonadati</taxon>
        <taxon>Pseudomonadota</taxon>
        <taxon>Betaproteobacteria</taxon>
        <taxon>Burkholderiales</taxon>
        <taxon>Sphaerotilaceae</taxon>
        <taxon>Roseateles</taxon>
    </lineage>
</organism>
<evidence type="ECO:0000313" key="2">
    <source>
        <dbReference type="EMBL" id="MFG6439876.1"/>
    </source>
</evidence>
<keyword evidence="1" id="KW-0732">Signal</keyword>
<protein>
    <submittedName>
        <fullName evidence="2">Uncharacterized protein</fullName>
    </submittedName>
</protein>
<keyword evidence="3" id="KW-1185">Reference proteome</keyword>
<feature type="signal peptide" evidence="1">
    <location>
        <begin position="1"/>
        <end position="21"/>
    </location>
</feature>
<dbReference type="RefSeq" id="WP_394395599.1">
    <property type="nucleotide sequence ID" value="NZ_JBIGHW010000002.1"/>
</dbReference>
<evidence type="ECO:0000256" key="1">
    <source>
        <dbReference type="SAM" id="SignalP"/>
    </source>
</evidence>
<dbReference type="EMBL" id="JBIGHW010000002">
    <property type="protein sequence ID" value="MFG6439876.1"/>
    <property type="molecule type" value="Genomic_DNA"/>
</dbReference>
<dbReference type="Proteomes" id="UP001606301">
    <property type="component" value="Unassembled WGS sequence"/>
</dbReference>
<accession>A0ABW7FDT6</accession>